<evidence type="ECO:0000313" key="2">
    <source>
        <dbReference type="Proteomes" id="UP000650524"/>
    </source>
</evidence>
<name>A0A8J6MZX2_9DELT</name>
<accession>A0A8J6MZX2</accession>
<proteinExistence type="predicted"/>
<protein>
    <submittedName>
        <fullName evidence="1">Uncharacterized protein</fullName>
    </submittedName>
</protein>
<gene>
    <name evidence="1" type="ORF">H8E19_09115</name>
</gene>
<dbReference type="Proteomes" id="UP000650524">
    <property type="component" value="Unassembled WGS sequence"/>
</dbReference>
<organism evidence="1 2">
    <name type="scientific">Candidatus Desulfacyla euxinica</name>
    <dbReference type="NCBI Taxonomy" id="2841693"/>
    <lineage>
        <taxon>Bacteria</taxon>
        <taxon>Deltaproteobacteria</taxon>
        <taxon>Candidatus Desulfacyla</taxon>
    </lineage>
</organism>
<reference evidence="1 2" key="1">
    <citation type="submission" date="2020-08" db="EMBL/GenBank/DDBJ databases">
        <title>Bridging the membrane lipid divide: bacteria of the FCB group superphylum have the potential to synthesize archaeal ether lipids.</title>
        <authorList>
            <person name="Villanueva L."/>
            <person name="Von Meijenfeldt F.A.B."/>
            <person name="Westbye A.B."/>
            <person name="Yadav S."/>
            <person name="Hopmans E.C."/>
            <person name="Dutilh B.E."/>
            <person name="Sinninghe Damste J.S."/>
        </authorList>
    </citation>
    <scope>NUCLEOTIDE SEQUENCE [LARGE SCALE GENOMIC DNA]</scope>
    <source>
        <strain evidence="1">NIOZ-UU27</strain>
    </source>
</reference>
<sequence length="166" mass="18564">MTIACIPLNGPYQSPFSFSLNTAVSETAEKLRGLLEQTSRDCSISVTNDDSEIFQNLASIMESCSSDNWDGYDAKAIDFDSYAEATRFAQTFPKTIPLPDVTVEPDGEIAFEWYRQPRRVFSISIGSRNVITFAGLFGLNKVNGEEYFGDEIPKTILDNLERLYST</sequence>
<dbReference type="EMBL" id="JACNJD010000217">
    <property type="protein sequence ID" value="MBC8177553.1"/>
    <property type="molecule type" value="Genomic_DNA"/>
</dbReference>
<evidence type="ECO:0000313" key="1">
    <source>
        <dbReference type="EMBL" id="MBC8177553.1"/>
    </source>
</evidence>
<dbReference type="AlphaFoldDB" id="A0A8J6MZX2"/>
<comment type="caution">
    <text evidence="1">The sequence shown here is derived from an EMBL/GenBank/DDBJ whole genome shotgun (WGS) entry which is preliminary data.</text>
</comment>